<dbReference type="PANTHER" id="PTHR45453">
    <property type="entry name" value="PHOSPHATE REGULON SENSOR PROTEIN PHOR"/>
    <property type="match status" value="1"/>
</dbReference>
<dbReference type="PROSITE" id="PS50109">
    <property type="entry name" value="HIS_KIN"/>
    <property type="match status" value="1"/>
</dbReference>
<organism evidence="10 11">
    <name type="scientific">Hungatella hominis</name>
    <dbReference type="NCBI Taxonomy" id="2763050"/>
    <lineage>
        <taxon>Bacteria</taxon>
        <taxon>Bacillati</taxon>
        <taxon>Bacillota</taxon>
        <taxon>Clostridia</taxon>
        <taxon>Lachnospirales</taxon>
        <taxon>Lachnospiraceae</taxon>
        <taxon>Hungatella</taxon>
    </lineage>
</organism>
<feature type="transmembrane region" description="Helical" evidence="8">
    <location>
        <begin position="12"/>
        <end position="31"/>
    </location>
</feature>
<dbReference type="GO" id="GO:0016301">
    <property type="term" value="F:kinase activity"/>
    <property type="evidence" value="ECO:0007669"/>
    <property type="project" value="UniProtKB-KW"/>
</dbReference>
<evidence type="ECO:0000313" key="10">
    <source>
        <dbReference type="EMBL" id="MBC5710247.1"/>
    </source>
</evidence>
<name>A0ABR7HAS1_9FIRM</name>
<dbReference type="Pfam" id="PF02518">
    <property type="entry name" value="HATPase_c"/>
    <property type="match status" value="1"/>
</dbReference>
<comment type="subcellular location">
    <subcellularLocation>
        <location evidence="2">Membrane</location>
    </subcellularLocation>
</comment>
<keyword evidence="5" id="KW-0808">Transferase</keyword>
<evidence type="ECO:0000256" key="3">
    <source>
        <dbReference type="ARBA" id="ARBA00012438"/>
    </source>
</evidence>
<evidence type="ECO:0000256" key="1">
    <source>
        <dbReference type="ARBA" id="ARBA00000085"/>
    </source>
</evidence>
<dbReference type="InterPro" id="IPR036097">
    <property type="entry name" value="HisK_dim/P_sf"/>
</dbReference>
<protein>
    <recommendedName>
        <fullName evidence="3">histidine kinase</fullName>
        <ecNumber evidence="3">2.7.13.3</ecNumber>
    </recommendedName>
</protein>
<feature type="domain" description="Histidine kinase" evidence="9">
    <location>
        <begin position="195"/>
        <end position="409"/>
    </location>
</feature>
<keyword evidence="7" id="KW-0902">Two-component regulatory system</keyword>
<comment type="catalytic activity">
    <reaction evidence="1">
        <text>ATP + protein L-histidine = ADP + protein N-phospho-L-histidine.</text>
        <dbReference type="EC" id="2.7.13.3"/>
    </reaction>
</comment>
<accession>A0ABR7HAS1</accession>
<evidence type="ECO:0000313" key="11">
    <source>
        <dbReference type="Proteomes" id="UP000634672"/>
    </source>
</evidence>
<dbReference type="RefSeq" id="WP_187023111.1">
    <property type="nucleotide sequence ID" value="NZ_JACOPB010000010.1"/>
</dbReference>
<gene>
    <name evidence="10" type="ORF">H8S75_20050</name>
</gene>
<evidence type="ECO:0000256" key="2">
    <source>
        <dbReference type="ARBA" id="ARBA00004370"/>
    </source>
</evidence>
<dbReference type="SMART" id="SM00387">
    <property type="entry name" value="HATPase_c"/>
    <property type="match status" value="1"/>
</dbReference>
<keyword evidence="8" id="KW-0472">Membrane</keyword>
<dbReference type="Pfam" id="PF00512">
    <property type="entry name" value="HisKA"/>
    <property type="match status" value="1"/>
</dbReference>
<evidence type="ECO:0000256" key="6">
    <source>
        <dbReference type="ARBA" id="ARBA00022777"/>
    </source>
</evidence>
<dbReference type="Gene3D" id="3.30.565.10">
    <property type="entry name" value="Histidine kinase-like ATPase, C-terminal domain"/>
    <property type="match status" value="1"/>
</dbReference>
<dbReference type="SUPFAM" id="SSF55874">
    <property type="entry name" value="ATPase domain of HSP90 chaperone/DNA topoisomerase II/histidine kinase"/>
    <property type="match status" value="1"/>
</dbReference>
<sequence length="409" mass="45391">MKLFQDKQVRYFCCFLISFLFILLGSGAWLFSHQIDSAKEMLFVRENTMISVLLEQGVSEEVIAAAITNTESGESGADYLSKTGRTGNTAANALPEFSEFRKEAGRHIVSAAAWLSVLLTGGVFIFLWKRDRLYQKAEGIMQQYIAGDFTSHLSQSSEGTIYQMFSSMDELATILQARGESQQKEKDILKSTISDISHQLKTPLAALTMYQEIIAEEPENPNTVKEFSAKMGVSLKRIKQLIEAMLKITRLDAGGIMFEKQKNSVYEVVSHGINELKLRAEQENKEIILEGDRDQTVSCDLEWTGEAIGNIVKNALDHTDSGGNVQIIWAQSPAMVRIQIKDNGSGILPEDIHHIFKRFYRSKKSLDTQGVGLGLPLAKAIVEGQKGVISVKSELGEGTTFTISFLTDS</sequence>
<keyword evidence="11" id="KW-1185">Reference proteome</keyword>
<comment type="caution">
    <text evidence="10">The sequence shown here is derived from an EMBL/GenBank/DDBJ whole genome shotgun (WGS) entry which is preliminary data.</text>
</comment>
<dbReference type="Proteomes" id="UP000634672">
    <property type="component" value="Unassembled WGS sequence"/>
</dbReference>
<dbReference type="InterPro" id="IPR050351">
    <property type="entry name" value="BphY/WalK/GraS-like"/>
</dbReference>
<dbReference type="SUPFAM" id="SSF47384">
    <property type="entry name" value="Homodimeric domain of signal transducing histidine kinase"/>
    <property type="match status" value="1"/>
</dbReference>
<dbReference type="InterPro" id="IPR005467">
    <property type="entry name" value="His_kinase_dom"/>
</dbReference>
<proteinExistence type="predicted"/>
<dbReference type="InterPro" id="IPR036890">
    <property type="entry name" value="HATPase_C_sf"/>
</dbReference>
<reference evidence="10 11" key="1">
    <citation type="submission" date="2020-08" db="EMBL/GenBank/DDBJ databases">
        <title>Genome public.</title>
        <authorList>
            <person name="Liu C."/>
            <person name="Sun Q."/>
        </authorList>
    </citation>
    <scope>NUCLEOTIDE SEQUENCE [LARGE SCALE GENOMIC DNA]</scope>
    <source>
        <strain evidence="10 11">NSJ-66</strain>
    </source>
</reference>
<dbReference type="PRINTS" id="PR00344">
    <property type="entry name" value="BCTRLSENSOR"/>
</dbReference>
<evidence type="ECO:0000256" key="5">
    <source>
        <dbReference type="ARBA" id="ARBA00022679"/>
    </source>
</evidence>
<evidence type="ECO:0000256" key="7">
    <source>
        <dbReference type="ARBA" id="ARBA00023012"/>
    </source>
</evidence>
<keyword evidence="6 10" id="KW-0418">Kinase</keyword>
<keyword evidence="8" id="KW-1133">Transmembrane helix</keyword>
<evidence type="ECO:0000256" key="4">
    <source>
        <dbReference type="ARBA" id="ARBA00022553"/>
    </source>
</evidence>
<feature type="transmembrane region" description="Helical" evidence="8">
    <location>
        <begin position="108"/>
        <end position="128"/>
    </location>
</feature>
<dbReference type="InterPro" id="IPR004358">
    <property type="entry name" value="Sig_transdc_His_kin-like_C"/>
</dbReference>
<dbReference type="CDD" id="cd00075">
    <property type="entry name" value="HATPase"/>
    <property type="match status" value="1"/>
</dbReference>
<dbReference type="InterPro" id="IPR003661">
    <property type="entry name" value="HisK_dim/P_dom"/>
</dbReference>
<dbReference type="Gene3D" id="1.10.287.130">
    <property type="match status" value="1"/>
</dbReference>
<dbReference type="EC" id="2.7.13.3" evidence="3"/>
<dbReference type="EMBL" id="JACOPB010000010">
    <property type="protein sequence ID" value="MBC5710247.1"/>
    <property type="molecule type" value="Genomic_DNA"/>
</dbReference>
<evidence type="ECO:0000256" key="8">
    <source>
        <dbReference type="SAM" id="Phobius"/>
    </source>
</evidence>
<keyword evidence="8" id="KW-0812">Transmembrane</keyword>
<dbReference type="InterPro" id="IPR003594">
    <property type="entry name" value="HATPase_dom"/>
</dbReference>
<evidence type="ECO:0000259" key="9">
    <source>
        <dbReference type="PROSITE" id="PS50109"/>
    </source>
</evidence>
<keyword evidence="4" id="KW-0597">Phosphoprotein</keyword>
<dbReference type="PANTHER" id="PTHR45453:SF1">
    <property type="entry name" value="PHOSPHATE REGULON SENSOR PROTEIN PHOR"/>
    <property type="match status" value="1"/>
</dbReference>
<dbReference type="CDD" id="cd00082">
    <property type="entry name" value="HisKA"/>
    <property type="match status" value="1"/>
</dbReference>
<dbReference type="SMART" id="SM00388">
    <property type="entry name" value="HisKA"/>
    <property type="match status" value="1"/>
</dbReference>